<dbReference type="OrthoDB" id="5078560at2"/>
<evidence type="ECO:0000313" key="1">
    <source>
        <dbReference type="EMBL" id="RYP88671.1"/>
    </source>
</evidence>
<accession>A0A4Q4ZM31</accession>
<proteinExistence type="predicted"/>
<organism evidence="1 2">
    <name type="scientific">Nocardioides guangzhouensis</name>
    <dbReference type="NCBI Taxonomy" id="2497878"/>
    <lineage>
        <taxon>Bacteria</taxon>
        <taxon>Bacillati</taxon>
        <taxon>Actinomycetota</taxon>
        <taxon>Actinomycetes</taxon>
        <taxon>Propionibacteriales</taxon>
        <taxon>Nocardioidaceae</taxon>
        <taxon>Nocardioides</taxon>
    </lineage>
</organism>
<dbReference type="RefSeq" id="WP_134713521.1">
    <property type="nucleotide sequence ID" value="NZ_SDKM01000002.1"/>
</dbReference>
<dbReference type="EMBL" id="SDKM01000002">
    <property type="protein sequence ID" value="RYP88671.1"/>
    <property type="molecule type" value="Genomic_DNA"/>
</dbReference>
<keyword evidence="2" id="KW-1185">Reference proteome</keyword>
<dbReference type="Proteomes" id="UP000295198">
    <property type="component" value="Unassembled WGS sequence"/>
</dbReference>
<gene>
    <name evidence="1" type="ORF">EKO23_01925</name>
</gene>
<dbReference type="AlphaFoldDB" id="A0A4Q4ZM31"/>
<sequence>MAFAHVGTFHRTPDFTTRAASGFDDATAAWLPVDGAELTEWCRSPSPDDVALIDLDGLDVRSPRTEEILSNLRPALTEAREQGARVVFVSTRPLHDFPAMAGSSILLDAETVAMKPVTEGAARELAASLGVASQASQSNVAAFAIGSRALIWMFSDIDALKMGGNRKRALAAEREKEFVVTLFDELGPELCTWLEYWLFECQQDHLDALDIDERLMLPLKAAGVLTPLDNGCFKLLPSGHEDVWLAGLRESLSRVIEPPASWTAVASELFALEREVRHLLAQHYQGVLGDEWAETVLDQDREGIIELARRDAIPNAAALADVRSPLDWLQMSRLLELAAAEAAAHDRFLGLNEPEWRKLATDLLPVRHRVAHMRLVRSNDLEVLRRHGRLIRLRKKTAEASASDAH</sequence>
<reference evidence="1 2" key="1">
    <citation type="submission" date="2019-01" db="EMBL/GenBank/DDBJ databases">
        <title>Nocardioides guangzhouensis sp. nov., an actinobacterium isolated from soil.</title>
        <authorList>
            <person name="Fu Y."/>
            <person name="Cai Y."/>
            <person name="Lin Z."/>
            <person name="Chen P."/>
        </authorList>
    </citation>
    <scope>NUCLEOTIDE SEQUENCE [LARGE SCALE GENOMIC DNA]</scope>
    <source>
        <strain evidence="1 2">130</strain>
    </source>
</reference>
<evidence type="ECO:0000313" key="2">
    <source>
        <dbReference type="Proteomes" id="UP000295198"/>
    </source>
</evidence>
<comment type="caution">
    <text evidence="1">The sequence shown here is derived from an EMBL/GenBank/DDBJ whole genome shotgun (WGS) entry which is preliminary data.</text>
</comment>
<name>A0A4Q4ZM31_9ACTN</name>
<protein>
    <submittedName>
        <fullName evidence="1">Uncharacterized protein</fullName>
    </submittedName>
</protein>